<dbReference type="SUPFAM" id="SSF56219">
    <property type="entry name" value="DNase I-like"/>
    <property type="match status" value="1"/>
</dbReference>
<dbReference type="AlphaFoldDB" id="A0A926GGN6"/>
<evidence type="ECO:0000259" key="2">
    <source>
        <dbReference type="Pfam" id="PF03372"/>
    </source>
</evidence>
<keyword evidence="4" id="KW-1185">Reference proteome</keyword>
<dbReference type="Pfam" id="PF03372">
    <property type="entry name" value="Exo_endo_phos"/>
    <property type="match status" value="1"/>
</dbReference>
<dbReference type="Gene3D" id="3.60.10.10">
    <property type="entry name" value="Endonuclease/exonuclease/phosphatase"/>
    <property type="match status" value="1"/>
</dbReference>
<reference evidence="3" key="1">
    <citation type="submission" date="2020-08" db="EMBL/GenBank/DDBJ databases">
        <title>Paracoccus amoyensis sp. nov., isolated from the surface seawater at coast of Xiamen, Fujian.</title>
        <authorList>
            <person name="Lyu L."/>
        </authorList>
    </citation>
    <scope>NUCLEOTIDE SEQUENCE</scope>
    <source>
        <strain evidence="3">11-3</strain>
    </source>
</reference>
<evidence type="ECO:0000313" key="3">
    <source>
        <dbReference type="EMBL" id="MBC9246994.1"/>
    </source>
</evidence>
<evidence type="ECO:0000313" key="4">
    <source>
        <dbReference type="Proteomes" id="UP000608594"/>
    </source>
</evidence>
<sequence length="296" mass="32272">MNSCRVFSGLLLLTLLALAVSYGGAWHPAGDAMAVFRPVFALAAMFLGLLLRSRAGVFAAFLGAIALSPILWMMRPVAQPAEGLIVYQKNLSFRMQNHEAIIADIRDSGANIVLLQEVTDSNLPVIRSLANSHPYQQICVAHSVGGVAILSDMPFRGAPTCPNVRGSAFASIVTPYGLLSVAALHLHWPWPYGQASQMEALLPQLRDLPRPVLIGGDFNMVPWSHLDRVTTAATDTTVARPVRPSLNLEQIYPMPIDRILIPQGWTGHVQMRDRLGSDHRGMLLRLSSRSQGNLSQ</sequence>
<proteinExistence type="predicted"/>
<feature type="transmembrane region" description="Helical" evidence="1">
    <location>
        <begin position="33"/>
        <end position="50"/>
    </location>
</feature>
<dbReference type="InterPro" id="IPR005135">
    <property type="entry name" value="Endo/exonuclease/phosphatase"/>
</dbReference>
<organism evidence="3 4">
    <name type="scientific">Paracoccus amoyensis</name>
    <dbReference type="NCBI Taxonomy" id="2760093"/>
    <lineage>
        <taxon>Bacteria</taxon>
        <taxon>Pseudomonadati</taxon>
        <taxon>Pseudomonadota</taxon>
        <taxon>Alphaproteobacteria</taxon>
        <taxon>Rhodobacterales</taxon>
        <taxon>Paracoccaceae</taxon>
        <taxon>Paracoccus</taxon>
    </lineage>
</organism>
<protein>
    <submittedName>
        <fullName evidence="3">Endonuclease/exonuclease/phosphatase family protein</fullName>
    </submittedName>
</protein>
<name>A0A926GGN6_9RHOB</name>
<keyword evidence="1" id="KW-0812">Transmembrane</keyword>
<accession>A0A926GGN6</accession>
<dbReference type="Proteomes" id="UP000608594">
    <property type="component" value="Unassembled WGS sequence"/>
</dbReference>
<keyword evidence="3" id="KW-0255">Endonuclease</keyword>
<gene>
    <name evidence="3" type="ORF">H4P12_09745</name>
</gene>
<keyword evidence="1" id="KW-0472">Membrane</keyword>
<keyword evidence="3" id="KW-0378">Hydrolase</keyword>
<keyword evidence="1" id="KW-1133">Transmembrane helix</keyword>
<feature type="transmembrane region" description="Helical" evidence="1">
    <location>
        <begin position="57"/>
        <end position="74"/>
    </location>
</feature>
<dbReference type="RefSeq" id="WP_187793504.1">
    <property type="nucleotide sequence ID" value="NZ_JACOQL010000003.1"/>
</dbReference>
<dbReference type="GO" id="GO:0004519">
    <property type="term" value="F:endonuclease activity"/>
    <property type="evidence" value="ECO:0007669"/>
    <property type="project" value="UniProtKB-KW"/>
</dbReference>
<keyword evidence="3" id="KW-0540">Nuclease</keyword>
<dbReference type="EMBL" id="JACOQL010000003">
    <property type="protein sequence ID" value="MBC9246994.1"/>
    <property type="molecule type" value="Genomic_DNA"/>
</dbReference>
<evidence type="ECO:0000256" key="1">
    <source>
        <dbReference type="SAM" id="Phobius"/>
    </source>
</evidence>
<comment type="caution">
    <text evidence="3">The sequence shown here is derived from an EMBL/GenBank/DDBJ whole genome shotgun (WGS) entry which is preliminary data.</text>
</comment>
<feature type="domain" description="Endonuclease/exonuclease/phosphatase" evidence="2">
    <location>
        <begin position="95"/>
        <end position="279"/>
    </location>
</feature>
<dbReference type="InterPro" id="IPR036691">
    <property type="entry name" value="Endo/exonu/phosph_ase_sf"/>
</dbReference>